<evidence type="ECO:0000256" key="1">
    <source>
        <dbReference type="ARBA" id="ARBA00001964"/>
    </source>
</evidence>
<dbReference type="GO" id="GO:0009097">
    <property type="term" value="P:isoleucine biosynthetic process"/>
    <property type="evidence" value="ECO:0007669"/>
    <property type="project" value="TreeGrafter"/>
</dbReference>
<dbReference type="RefSeq" id="WP_183486561.1">
    <property type="nucleotide sequence ID" value="NZ_JACIDZ010000007.1"/>
</dbReference>
<feature type="domain" description="Thiamine pyrophosphate enzyme N-terminal TPP-binding" evidence="7">
    <location>
        <begin position="7"/>
        <end position="125"/>
    </location>
</feature>
<dbReference type="AlphaFoldDB" id="A0A7W6KK58"/>
<dbReference type="SUPFAM" id="SSF52518">
    <property type="entry name" value="Thiamin diphosphate-binding fold (THDP-binding)"/>
    <property type="match status" value="2"/>
</dbReference>
<evidence type="ECO:0000256" key="4">
    <source>
        <dbReference type="RuleBase" id="RU362132"/>
    </source>
</evidence>
<dbReference type="GO" id="GO:0030976">
    <property type="term" value="F:thiamine pyrophosphate binding"/>
    <property type="evidence" value="ECO:0007669"/>
    <property type="project" value="InterPro"/>
</dbReference>
<dbReference type="GO" id="GO:0000287">
    <property type="term" value="F:magnesium ion binding"/>
    <property type="evidence" value="ECO:0007669"/>
    <property type="project" value="InterPro"/>
</dbReference>
<evidence type="ECO:0000259" key="6">
    <source>
        <dbReference type="Pfam" id="PF02775"/>
    </source>
</evidence>
<dbReference type="GO" id="GO:0003984">
    <property type="term" value="F:acetolactate synthase activity"/>
    <property type="evidence" value="ECO:0007669"/>
    <property type="project" value="UniProtKB-EC"/>
</dbReference>
<dbReference type="NCBIfam" id="NF005712">
    <property type="entry name" value="PRK07524.1"/>
    <property type="match status" value="1"/>
</dbReference>
<dbReference type="Pfam" id="PF02776">
    <property type="entry name" value="TPP_enzyme_N"/>
    <property type="match status" value="1"/>
</dbReference>
<gene>
    <name evidence="8" type="ORF">GGR30_002437</name>
</gene>
<dbReference type="EC" id="2.2.1.6" evidence="8"/>
<sequence>MSDAQTMTVGEALVRLLEIHGVEVVFGIPGVHTAELYRGLAASKIRHVTPRHEQGAGFMADGYARVTGKPGVAFVITGPGLTNTITAMAQARADSVPMLVISGVNARKTLGKGEGCLHELPDQQALMRSFAKESVTLMRGGELSGTLARCLALAICGRPGPVHLEIPTDVMIEKIVLPETTALSEALPDTDEDALERSAALVDAAKAPVILAGGGASGADQALRGFAERLDAPVVLTANARGLLAGHPLLVPASASLKPVRDLIAQSDLVIAVGTEFGQTDYDVYVDGGFPPLPRLVRIDLDSEGIALGPPADAAILADSAVALVRLSALFQARKNDGARRAKAVREEAWAGLSDKIRDEVSLLHRLRDRVPGGRFVGDSTQLVYAANLYLEAEEPKRWFNSATGYGALGYVPPGAIGAAIGDPSRPVIAIVGDGGLQFSLSELGTAADEKANIVFLVWNNRGYREIETYMEDAGIVPEGVKPTPPDMEKIAAAYGLGFSTTADEDALVAAVATAALSGGPHLVEFRTD</sequence>
<evidence type="ECO:0000313" key="9">
    <source>
        <dbReference type="Proteomes" id="UP000530571"/>
    </source>
</evidence>
<name>A0A7W6KK58_9HYPH</name>
<keyword evidence="9" id="KW-1185">Reference proteome</keyword>
<dbReference type="Pfam" id="PF02775">
    <property type="entry name" value="TPP_enzyme_C"/>
    <property type="match status" value="1"/>
</dbReference>
<keyword evidence="8" id="KW-0808">Transferase</keyword>
<dbReference type="Gene3D" id="3.40.50.970">
    <property type="match status" value="2"/>
</dbReference>
<evidence type="ECO:0000256" key="2">
    <source>
        <dbReference type="ARBA" id="ARBA00007812"/>
    </source>
</evidence>
<dbReference type="InterPro" id="IPR000399">
    <property type="entry name" value="TPP-bd_CS"/>
</dbReference>
<feature type="domain" description="Thiamine pyrophosphate enzyme central" evidence="5">
    <location>
        <begin position="196"/>
        <end position="326"/>
    </location>
</feature>
<dbReference type="PANTHER" id="PTHR18968">
    <property type="entry name" value="THIAMINE PYROPHOSPHATE ENZYMES"/>
    <property type="match status" value="1"/>
</dbReference>
<evidence type="ECO:0000256" key="3">
    <source>
        <dbReference type="ARBA" id="ARBA00023052"/>
    </source>
</evidence>
<reference evidence="8 9" key="1">
    <citation type="submission" date="2020-08" db="EMBL/GenBank/DDBJ databases">
        <title>Genomic Encyclopedia of Type Strains, Phase IV (KMG-IV): sequencing the most valuable type-strain genomes for metagenomic binning, comparative biology and taxonomic classification.</title>
        <authorList>
            <person name="Goeker M."/>
        </authorList>
    </citation>
    <scope>NUCLEOTIDE SEQUENCE [LARGE SCALE GENOMIC DNA]</scope>
    <source>
        <strain evidence="8 9">DSM 28101</strain>
    </source>
</reference>
<feature type="domain" description="Thiamine pyrophosphate enzyme TPP-binding" evidence="6">
    <location>
        <begin position="381"/>
        <end position="526"/>
    </location>
</feature>
<dbReference type="PANTHER" id="PTHR18968:SF13">
    <property type="entry name" value="ACETOLACTATE SYNTHASE CATALYTIC SUBUNIT, MITOCHONDRIAL"/>
    <property type="match status" value="1"/>
</dbReference>
<accession>A0A7W6KK58</accession>
<comment type="caution">
    <text evidence="8">The sequence shown here is derived from an EMBL/GenBank/DDBJ whole genome shotgun (WGS) entry which is preliminary data.</text>
</comment>
<dbReference type="InterPro" id="IPR045229">
    <property type="entry name" value="TPP_enz"/>
</dbReference>
<dbReference type="Pfam" id="PF00205">
    <property type="entry name" value="TPP_enzyme_M"/>
    <property type="match status" value="1"/>
</dbReference>
<dbReference type="Gene3D" id="3.40.50.1220">
    <property type="entry name" value="TPP-binding domain"/>
    <property type="match status" value="1"/>
</dbReference>
<dbReference type="SUPFAM" id="SSF52467">
    <property type="entry name" value="DHS-like NAD/FAD-binding domain"/>
    <property type="match status" value="1"/>
</dbReference>
<dbReference type="InterPro" id="IPR029061">
    <property type="entry name" value="THDP-binding"/>
</dbReference>
<evidence type="ECO:0000313" key="8">
    <source>
        <dbReference type="EMBL" id="MBB4122505.1"/>
    </source>
</evidence>
<evidence type="ECO:0000259" key="7">
    <source>
        <dbReference type="Pfam" id="PF02776"/>
    </source>
</evidence>
<dbReference type="EMBL" id="JACIDZ010000007">
    <property type="protein sequence ID" value="MBB4122505.1"/>
    <property type="molecule type" value="Genomic_DNA"/>
</dbReference>
<dbReference type="GO" id="GO:0009099">
    <property type="term" value="P:L-valine biosynthetic process"/>
    <property type="evidence" value="ECO:0007669"/>
    <property type="project" value="TreeGrafter"/>
</dbReference>
<protein>
    <submittedName>
        <fullName evidence="8">Acetolactate synthase-1/2/3 large subunit</fullName>
        <ecNumber evidence="8">2.2.1.6</ecNumber>
    </submittedName>
</protein>
<dbReference type="PROSITE" id="PS00187">
    <property type="entry name" value="TPP_ENZYMES"/>
    <property type="match status" value="1"/>
</dbReference>
<organism evidence="8 9">
    <name type="scientific">Martelella radicis</name>
    <dbReference type="NCBI Taxonomy" id="1397476"/>
    <lineage>
        <taxon>Bacteria</taxon>
        <taxon>Pseudomonadati</taxon>
        <taxon>Pseudomonadota</taxon>
        <taxon>Alphaproteobacteria</taxon>
        <taxon>Hyphomicrobiales</taxon>
        <taxon>Aurantimonadaceae</taxon>
        <taxon>Martelella</taxon>
    </lineage>
</organism>
<dbReference type="InterPro" id="IPR012000">
    <property type="entry name" value="Thiamin_PyroP_enz_cen_dom"/>
</dbReference>
<dbReference type="GO" id="GO:0005948">
    <property type="term" value="C:acetolactate synthase complex"/>
    <property type="evidence" value="ECO:0007669"/>
    <property type="project" value="TreeGrafter"/>
</dbReference>
<dbReference type="CDD" id="cd07035">
    <property type="entry name" value="TPP_PYR_POX_like"/>
    <property type="match status" value="1"/>
</dbReference>
<dbReference type="FunFam" id="3.40.50.970:FF:000007">
    <property type="entry name" value="Acetolactate synthase"/>
    <property type="match status" value="1"/>
</dbReference>
<dbReference type="InterPro" id="IPR029035">
    <property type="entry name" value="DHS-like_NAD/FAD-binding_dom"/>
</dbReference>
<keyword evidence="3 4" id="KW-0786">Thiamine pyrophosphate</keyword>
<dbReference type="CDD" id="cd00568">
    <property type="entry name" value="TPP_enzymes"/>
    <property type="match status" value="1"/>
</dbReference>
<proteinExistence type="inferred from homology"/>
<comment type="similarity">
    <text evidence="2 4">Belongs to the TPP enzyme family.</text>
</comment>
<dbReference type="GO" id="GO:0050660">
    <property type="term" value="F:flavin adenine dinucleotide binding"/>
    <property type="evidence" value="ECO:0007669"/>
    <property type="project" value="TreeGrafter"/>
</dbReference>
<comment type="cofactor">
    <cofactor evidence="1">
        <name>thiamine diphosphate</name>
        <dbReference type="ChEBI" id="CHEBI:58937"/>
    </cofactor>
</comment>
<dbReference type="InterPro" id="IPR012001">
    <property type="entry name" value="Thiamin_PyroP_enz_TPP-bd_dom"/>
</dbReference>
<evidence type="ECO:0000259" key="5">
    <source>
        <dbReference type="Pfam" id="PF00205"/>
    </source>
</evidence>
<dbReference type="InterPro" id="IPR011766">
    <property type="entry name" value="TPP_enzyme_TPP-bd"/>
</dbReference>
<dbReference type="Proteomes" id="UP000530571">
    <property type="component" value="Unassembled WGS sequence"/>
</dbReference>